<organism evidence="1 2">
    <name type="scientific">Burkholderia ambifaria MEX-5</name>
    <dbReference type="NCBI Taxonomy" id="396597"/>
    <lineage>
        <taxon>Bacteria</taxon>
        <taxon>Pseudomonadati</taxon>
        <taxon>Pseudomonadota</taxon>
        <taxon>Betaproteobacteria</taxon>
        <taxon>Burkholderiales</taxon>
        <taxon>Burkholderiaceae</taxon>
        <taxon>Burkholderia</taxon>
        <taxon>Burkholderia cepacia complex</taxon>
    </lineage>
</organism>
<proteinExistence type="predicted"/>
<reference evidence="1 2" key="1">
    <citation type="submission" date="2008-03" db="EMBL/GenBank/DDBJ databases">
        <title>Sequencing of the draft genome and assembly of Burkholderia ambifaria MEX-5.</title>
        <authorList>
            <consortium name="US DOE Joint Genome Institute (JGI-PGF)"/>
            <person name="Copeland A."/>
            <person name="Lucas S."/>
            <person name="Lapidus A."/>
            <person name="Glavina del Rio T."/>
            <person name="Dalin E."/>
            <person name="Tice H."/>
            <person name="Bruce D."/>
            <person name="Goodwin L."/>
            <person name="Pitluck S."/>
            <person name="Larimer F."/>
            <person name="Land M.L."/>
            <person name="Hauser L."/>
            <person name="Tiedje J."/>
            <person name="Richardson P."/>
        </authorList>
    </citation>
    <scope>NUCLEOTIDE SEQUENCE [LARGE SCALE GENOMIC DNA]</scope>
    <source>
        <strain evidence="1 2">MEX-5</strain>
    </source>
</reference>
<sequence length="45" mass="4657">MNIEPPLEADSQLAESGKPRVGALDHPSVTSKTVFALDAFAGDSS</sequence>
<comment type="caution">
    <text evidence="1">The sequence shown here is derived from an EMBL/GenBank/DDBJ whole genome shotgun (WGS) entry which is preliminary data.</text>
</comment>
<gene>
    <name evidence="1" type="ORF">BamMEX5DRAFT_6348</name>
</gene>
<dbReference type="AlphaFoldDB" id="B1TEY2"/>
<protein>
    <submittedName>
        <fullName evidence="1">Uncharacterized protein</fullName>
    </submittedName>
</protein>
<name>B1TEY2_9BURK</name>
<evidence type="ECO:0000313" key="2">
    <source>
        <dbReference type="Proteomes" id="UP000004814"/>
    </source>
</evidence>
<accession>B1TEY2</accession>
<evidence type="ECO:0000313" key="1">
    <source>
        <dbReference type="EMBL" id="EDT37871.1"/>
    </source>
</evidence>
<dbReference type="EMBL" id="ABLK01000367">
    <property type="protein sequence ID" value="EDT37871.1"/>
    <property type="molecule type" value="Genomic_DNA"/>
</dbReference>
<dbReference type="Proteomes" id="UP000004814">
    <property type="component" value="Unassembled WGS sequence"/>
</dbReference>